<evidence type="ECO:0000313" key="2">
    <source>
        <dbReference type="EMBL" id="KAJ1155475.1"/>
    </source>
</evidence>
<feature type="compositionally biased region" description="Basic and acidic residues" evidence="1">
    <location>
        <begin position="16"/>
        <end position="29"/>
    </location>
</feature>
<evidence type="ECO:0000313" key="3">
    <source>
        <dbReference type="Proteomes" id="UP001066276"/>
    </source>
</evidence>
<name>A0AAV7RTZ9_PLEWA</name>
<sequence>MGHDRHNGCISLAHSGDGRSVEQAASHEPRPMQWLHQLGPQRCPSGPHCGPRMSNMSNAVVEVEYKGIKDTKEDVGRLHVDARKAPGGVIEPHSSNGRLKDQEAEQLLTYGPKTQKEQKSGPKSKGSYGPAPNTRKIFIHN</sequence>
<accession>A0AAV7RTZ9</accession>
<protein>
    <submittedName>
        <fullName evidence="2">Uncharacterized protein</fullName>
    </submittedName>
</protein>
<dbReference type="AlphaFoldDB" id="A0AAV7RTZ9"/>
<gene>
    <name evidence="2" type="ORF">NDU88_008205</name>
</gene>
<reference evidence="2" key="1">
    <citation type="journal article" date="2022" name="bioRxiv">
        <title>Sequencing and chromosome-scale assembly of the giantPleurodeles waltlgenome.</title>
        <authorList>
            <person name="Brown T."/>
            <person name="Elewa A."/>
            <person name="Iarovenko S."/>
            <person name="Subramanian E."/>
            <person name="Araus A.J."/>
            <person name="Petzold A."/>
            <person name="Susuki M."/>
            <person name="Suzuki K.-i.T."/>
            <person name="Hayashi T."/>
            <person name="Toyoda A."/>
            <person name="Oliveira C."/>
            <person name="Osipova E."/>
            <person name="Leigh N.D."/>
            <person name="Simon A."/>
            <person name="Yun M.H."/>
        </authorList>
    </citation>
    <scope>NUCLEOTIDE SEQUENCE</scope>
    <source>
        <strain evidence="2">20211129_DDA</strain>
        <tissue evidence="2">Liver</tissue>
    </source>
</reference>
<keyword evidence="3" id="KW-1185">Reference proteome</keyword>
<feature type="region of interest" description="Disordered" evidence="1">
    <location>
        <begin position="82"/>
        <end position="141"/>
    </location>
</feature>
<feature type="region of interest" description="Disordered" evidence="1">
    <location>
        <begin position="1"/>
        <end position="29"/>
    </location>
</feature>
<dbReference type="EMBL" id="JANPWB010000009">
    <property type="protein sequence ID" value="KAJ1155475.1"/>
    <property type="molecule type" value="Genomic_DNA"/>
</dbReference>
<dbReference type="Proteomes" id="UP001066276">
    <property type="component" value="Chromosome 5"/>
</dbReference>
<proteinExistence type="predicted"/>
<comment type="caution">
    <text evidence="2">The sequence shown here is derived from an EMBL/GenBank/DDBJ whole genome shotgun (WGS) entry which is preliminary data.</text>
</comment>
<organism evidence="2 3">
    <name type="scientific">Pleurodeles waltl</name>
    <name type="common">Iberian ribbed newt</name>
    <dbReference type="NCBI Taxonomy" id="8319"/>
    <lineage>
        <taxon>Eukaryota</taxon>
        <taxon>Metazoa</taxon>
        <taxon>Chordata</taxon>
        <taxon>Craniata</taxon>
        <taxon>Vertebrata</taxon>
        <taxon>Euteleostomi</taxon>
        <taxon>Amphibia</taxon>
        <taxon>Batrachia</taxon>
        <taxon>Caudata</taxon>
        <taxon>Salamandroidea</taxon>
        <taxon>Salamandridae</taxon>
        <taxon>Pleurodelinae</taxon>
        <taxon>Pleurodeles</taxon>
    </lineage>
</organism>
<evidence type="ECO:0000256" key="1">
    <source>
        <dbReference type="SAM" id="MobiDB-lite"/>
    </source>
</evidence>